<evidence type="ECO:0000313" key="4">
    <source>
        <dbReference type="Proteomes" id="UP001172155"/>
    </source>
</evidence>
<protein>
    <recommendedName>
        <fullName evidence="2">PD-(D/E)XK nuclease-like domain-containing protein</fullName>
    </recommendedName>
</protein>
<keyword evidence="4" id="KW-1185">Reference proteome</keyword>
<dbReference type="EMBL" id="JAUKUD010000003">
    <property type="protein sequence ID" value="KAK0749501.1"/>
    <property type="molecule type" value="Genomic_DNA"/>
</dbReference>
<feature type="region of interest" description="Disordered" evidence="1">
    <location>
        <begin position="87"/>
        <end position="106"/>
    </location>
</feature>
<organism evidence="3 4">
    <name type="scientific">Schizothecium vesticola</name>
    <dbReference type="NCBI Taxonomy" id="314040"/>
    <lineage>
        <taxon>Eukaryota</taxon>
        <taxon>Fungi</taxon>
        <taxon>Dikarya</taxon>
        <taxon>Ascomycota</taxon>
        <taxon>Pezizomycotina</taxon>
        <taxon>Sordariomycetes</taxon>
        <taxon>Sordariomycetidae</taxon>
        <taxon>Sordariales</taxon>
        <taxon>Schizotheciaceae</taxon>
        <taxon>Schizothecium</taxon>
    </lineage>
</organism>
<accession>A0AA40F1V6</accession>
<comment type="caution">
    <text evidence="3">The sequence shown here is derived from an EMBL/GenBank/DDBJ whole genome shotgun (WGS) entry which is preliminary data.</text>
</comment>
<reference evidence="3" key="1">
    <citation type="submission" date="2023-06" db="EMBL/GenBank/DDBJ databases">
        <title>Genome-scale phylogeny and comparative genomics of the fungal order Sordariales.</title>
        <authorList>
            <consortium name="Lawrence Berkeley National Laboratory"/>
            <person name="Hensen N."/>
            <person name="Bonometti L."/>
            <person name="Westerberg I."/>
            <person name="Brannstrom I.O."/>
            <person name="Guillou S."/>
            <person name="Cros-Aarteil S."/>
            <person name="Calhoun S."/>
            <person name="Haridas S."/>
            <person name="Kuo A."/>
            <person name="Mondo S."/>
            <person name="Pangilinan J."/>
            <person name="Riley R."/>
            <person name="LaButti K."/>
            <person name="Andreopoulos B."/>
            <person name="Lipzen A."/>
            <person name="Chen C."/>
            <person name="Yanf M."/>
            <person name="Daum C."/>
            <person name="Ng V."/>
            <person name="Clum A."/>
            <person name="Steindorff A."/>
            <person name="Ohm R."/>
            <person name="Martin F."/>
            <person name="Silar P."/>
            <person name="Natvig D."/>
            <person name="Lalanne C."/>
            <person name="Gautier V."/>
            <person name="Ament-velasquez S.L."/>
            <person name="Kruys A."/>
            <person name="Hutchinson M.I."/>
            <person name="Powell A.J."/>
            <person name="Barry K."/>
            <person name="Miller A.N."/>
            <person name="Grigoriev I.V."/>
            <person name="Debuchy R."/>
            <person name="Gladieux P."/>
            <person name="Thoren M.H."/>
            <person name="Johannesson H."/>
        </authorList>
    </citation>
    <scope>NUCLEOTIDE SEQUENCE</scope>
    <source>
        <strain evidence="3">SMH3187-1</strain>
    </source>
</reference>
<dbReference type="Proteomes" id="UP001172155">
    <property type="component" value="Unassembled WGS sequence"/>
</dbReference>
<evidence type="ECO:0000259" key="2">
    <source>
        <dbReference type="Pfam" id="PF20516"/>
    </source>
</evidence>
<dbReference type="InterPro" id="IPR046797">
    <property type="entry name" value="PDDEXK_12"/>
</dbReference>
<feature type="compositionally biased region" description="Polar residues" evidence="1">
    <location>
        <begin position="1"/>
        <end position="19"/>
    </location>
</feature>
<evidence type="ECO:0000313" key="3">
    <source>
        <dbReference type="EMBL" id="KAK0749501.1"/>
    </source>
</evidence>
<name>A0AA40F1V6_9PEZI</name>
<dbReference type="AlphaFoldDB" id="A0AA40F1V6"/>
<evidence type="ECO:0000256" key="1">
    <source>
        <dbReference type="SAM" id="MobiDB-lite"/>
    </source>
</evidence>
<sequence>MATPPTTRSESPSKTPNINQERDQDEGGSQDPDATPRSDSSSQPLALPIRPASIHPSDGFQQLPEDVRQLYDDLLVVSDTRTGIYPAEIRPQEGTQDAGKQGDKEEEDPFFDYLPLSFLFADRPEVASPQARFALAEFYKLRAIKDVARECQRLRRSEAAWNVRVHGPLLELALSRQRGSVVYENATDARILPSFRPSLFTGEVVPECQMVDFVIAPRLSPELDAAIKKRMAELSMSARSTALAEDQFYVNQTDCPPLAFSPSAVTIVTKGSGGSTEEGRLQLGMLGVGGGTEGPPLPTLPLILVHEHQWWLYFAVDRRSTDDLSHSYQLLTVLGLLSTWVDTIFRGWTTDTFAHQLDVWHPTIRGSRPLWRSVPGNSDDAG</sequence>
<gene>
    <name evidence="3" type="ORF">B0T18DRAFT_479502</name>
</gene>
<dbReference type="Pfam" id="PF20516">
    <property type="entry name" value="PDDEXK_12"/>
    <property type="match status" value="1"/>
</dbReference>
<proteinExistence type="predicted"/>
<feature type="domain" description="PD-(D/E)XK nuclease-like" evidence="2">
    <location>
        <begin position="133"/>
        <end position="346"/>
    </location>
</feature>
<feature type="region of interest" description="Disordered" evidence="1">
    <location>
        <begin position="1"/>
        <end position="60"/>
    </location>
</feature>